<keyword evidence="1" id="KW-0732">Signal</keyword>
<dbReference type="EMBL" id="QXHD01000004">
    <property type="protein sequence ID" value="NEZ56773.1"/>
    <property type="molecule type" value="Genomic_DNA"/>
</dbReference>
<sequence length="188" mass="21261">MKFTLQSILYPLMLAAVVGCATQPKFDSVYTRLETPILKAGSAIPKPQEDVILTVSGKIGATNDGQKIIMDIPTIESVGLVEYTVQDPFEKEEHTFKGVLMKDLLELWQVPPEASVLGVLALNDFQVDVPIHLVRDYPVIFALQQDDEYMTPDYRGPAMLVFPYNDYKFELGTDSYWVWQIKNITVKE</sequence>
<proteinExistence type="predicted"/>
<dbReference type="RefSeq" id="WP_163663571.1">
    <property type="nucleotide sequence ID" value="NZ_QXHD01000004.1"/>
</dbReference>
<protein>
    <recommendedName>
        <fullName evidence="4">Oxidoreductase molybdopterin-binding domain-containing protein</fullName>
    </recommendedName>
</protein>
<dbReference type="AlphaFoldDB" id="A0A6M0RLY0"/>
<feature type="chain" id="PRO_5026966723" description="Oxidoreductase molybdopterin-binding domain-containing protein" evidence="1">
    <location>
        <begin position="22"/>
        <end position="188"/>
    </location>
</feature>
<dbReference type="Proteomes" id="UP000481033">
    <property type="component" value="Unassembled WGS sequence"/>
</dbReference>
<accession>A0A6M0RLY0</accession>
<evidence type="ECO:0000256" key="1">
    <source>
        <dbReference type="SAM" id="SignalP"/>
    </source>
</evidence>
<comment type="caution">
    <text evidence="2">The sequence shown here is derived from an EMBL/GenBank/DDBJ whole genome shotgun (WGS) entry which is preliminary data.</text>
</comment>
<evidence type="ECO:0000313" key="3">
    <source>
        <dbReference type="Proteomes" id="UP000481033"/>
    </source>
</evidence>
<name>A0A6M0RLY0_9CYAN</name>
<evidence type="ECO:0008006" key="4">
    <source>
        <dbReference type="Google" id="ProtNLM"/>
    </source>
</evidence>
<dbReference type="SUPFAM" id="SSF56524">
    <property type="entry name" value="Oxidoreductase molybdopterin-binding domain"/>
    <property type="match status" value="1"/>
</dbReference>
<organism evidence="2 3">
    <name type="scientific">Adonisia turfae CCMR0081</name>
    <dbReference type="NCBI Taxonomy" id="2292702"/>
    <lineage>
        <taxon>Bacteria</taxon>
        <taxon>Bacillati</taxon>
        <taxon>Cyanobacteriota</taxon>
        <taxon>Adonisia</taxon>
        <taxon>Adonisia turfae</taxon>
    </lineage>
</organism>
<dbReference type="PROSITE" id="PS51257">
    <property type="entry name" value="PROKAR_LIPOPROTEIN"/>
    <property type="match status" value="1"/>
</dbReference>
<dbReference type="InterPro" id="IPR036374">
    <property type="entry name" value="OxRdtase_Mopterin-bd_sf"/>
</dbReference>
<gene>
    <name evidence="2" type="ORF">DXZ20_14005</name>
</gene>
<evidence type="ECO:0000313" key="2">
    <source>
        <dbReference type="EMBL" id="NEZ56773.1"/>
    </source>
</evidence>
<reference evidence="2 3" key="1">
    <citation type="journal article" date="2020" name="Microb. Ecol.">
        <title>Ecogenomics of the Marine Benthic Filamentous Cyanobacterium Adonisia.</title>
        <authorList>
            <person name="Walter J.M."/>
            <person name="Coutinho F.H."/>
            <person name="Leomil L."/>
            <person name="Hargreaves P.I."/>
            <person name="Campeao M.E."/>
            <person name="Vieira V.V."/>
            <person name="Silva B.S."/>
            <person name="Fistarol G.O."/>
            <person name="Salomon P.S."/>
            <person name="Sawabe T."/>
            <person name="Mino S."/>
            <person name="Hosokawa M."/>
            <person name="Miyashita H."/>
            <person name="Maruyama F."/>
            <person name="van Verk M.C."/>
            <person name="Dutilh B.E."/>
            <person name="Thompson C.C."/>
            <person name="Thompson F.L."/>
        </authorList>
    </citation>
    <scope>NUCLEOTIDE SEQUENCE [LARGE SCALE GENOMIC DNA]</scope>
    <source>
        <strain evidence="2 3">CCMR0081</strain>
    </source>
</reference>
<feature type="signal peptide" evidence="1">
    <location>
        <begin position="1"/>
        <end position="21"/>
    </location>
</feature>
<keyword evidence="3" id="KW-1185">Reference proteome</keyword>
<dbReference type="Gene3D" id="3.90.420.10">
    <property type="entry name" value="Oxidoreductase, molybdopterin-binding domain"/>
    <property type="match status" value="1"/>
</dbReference>